<dbReference type="Proteomes" id="UP000001876">
    <property type="component" value="Unassembled WGS sequence"/>
</dbReference>
<reference evidence="1 2" key="1">
    <citation type="journal article" date="2009" name="Science">
        <title>Green evolution and dynamic adaptations revealed by genomes of the marine picoeukaryotes Micromonas.</title>
        <authorList>
            <person name="Worden A.Z."/>
            <person name="Lee J.H."/>
            <person name="Mock T."/>
            <person name="Rouze P."/>
            <person name="Simmons M.P."/>
            <person name="Aerts A.L."/>
            <person name="Allen A.E."/>
            <person name="Cuvelier M.L."/>
            <person name="Derelle E."/>
            <person name="Everett M.V."/>
            <person name="Foulon E."/>
            <person name="Grimwood J."/>
            <person name="Gundlach H."/>
            <person name="Henrissat B."/>
            <person name="Napoli C."/>
            <person name="McDonald S.M."/>
            <person name="Parker M.S."/>
            <person name="Rombauts S."/>
            <person name="Salamov A."/>
            <person name="Von Dassow P."/>
            <person name="Badger J.H."/>
            <person name="Coutinho P.M."/>
            <person name="Demir E."/>
            <person name="Dubchak I."/>
            <person name="Gentemann C."/>
            <person name="Eikrem W."/>
            <person name="Gready J.E."/>
            <person name="John U."/>
            <person name="Lanier W."/>
            <person name="Lindquist E.A."/>
            <person name="Lucas S."/>
            <person name="Mayer K.F."/>
            <person name="Moreau H."/>
            <person name="Not F."/>
            <person name="Otillar R."/>
            <person name="Panaud O."/>
            <person name="Pangilinan J."/>
            <person name="Paulsen I."/>
            <person name="Piegu B."/>
            <person name="Poliakov A."/>
            <person name="Robbens S."/>
            <person name="Schmutz J."/>
            <person name="Toulza E."/>
            <person name="Wyss T."/>
            <person name="Zelensky A."/>
            <person name="Zhou K."/>
            <person name="Armbrust E.V."/>
            <person name="Bhattacharya D."/>
            <person name="Goodenough U.W."/>
            <person name="Van de Peer Y."/>
            <person name="Grigoriev I.V."/>
        </authorList>
    </citation>
    <scope>NUCLEOTIDE SEQUENCE [LARGE SCALE GENOMIC DNA]</scope>
    <source>
        <strain evidence="1 2">CCMP1545</strain>
    </source>
</reference>
<evidence type="ECO:0000313" key="2">
    <source>
        <dbReference type="Proteomes" id="UP000001876"/>
    </source>
</evidence>
<dbReference type="RefSeq" id="XP_003064937.1">
    <property type="nucleotide sequence ID" value="XM_003064891.1"/>
</dbReference>
<keyword evidence="2" id="KW-1185">Reference proteome</keyword>
<dbReference type="AlphaFoldDB" id="C1NAB7"/>
<dbReference type="EMBL" id="GG663753">
    <property type="protein sequence ID" value="EEH50917.1"/>
    <property type="molecule type" value="Genomic_DNA"/>
</dbReference>
<gene>
    <name evidence="1" type="ORF">MICPUCDRAFT_54834</name>
</gene>
<dbReference type="GeneID" id="9690378"/>
<accession>C1NAB7</accession>
<name>C1NAB7_MICPC</name>
<protein>
    <submittedName>
        <fullName evidence="1">Predicted protein</fullName>
    </submittedName>
</protein>
<organism evidence="2">
    <name type="scientific">Micromonas pusilla (strain CCMP1545)</name>
    <name type="common">Picoplanktonic green alga</name>
    <dbReference type="NCBI Taxonomy" id="564608"/>
    <lineage>
        <taxon>Eukaryota</taxon>
        <taxon>Viridiplantae</taxon>
        <taxon>Chlorophyta</taxon>
        <taxon>Mamiellophyceae</taxon>
        <taxon>Mamiellales</taxon>
        <taxon>Mamiellaceae</taxon>
        <taxon>Micromonas</taxon>
    </lineage>
</organism>
<evidence type="ECO:0000313" key="1">
    <source>
        <dbReference type="EMBL" id="EEH50917.1"/>
    </source>
</evidence>
<sequence>MPRVRSSYKKSSRTCRVFLLSCCLLTFVVLSTKRSLSELRRNHLAAVEALSRDARWKTLHDPKGGGGGGAYYPPSKLCRSGTNDTRTLGAATPGNFGFVFGGLGGYARLEAFKCVLAIESLVRVAGYDGDVYFITENIASSCVPSQEELRARLGYDRVHVVYVDEGSPFEKSSDAERTNGTRSRRRPLRKYLKDMSIKMDIFDYLPKRIEIAAWYDCDVVFGVHGCARNNLMCAIPEFSHATPMYTSLGSAGWHVGSFMVHRVFSAKLLREWKEEFFTGRHISDYPAIEALYERQERTGNLLKLWDIGHFTRPRTGNTYSHDWSVLTSDPSAGEMYSAWRDVIFDKKTPNSCIMHLTTGRCSELNSGTVATDALIRSLGLFTPGNVRYCSGTPRKVILQQGLAPSWKSCVPPPADFVFPLKARLLQRMISPRHINKTRPS</sequence>
<proteinExistence type="predicted"/>
<dbReference type="OrthoDB" id="10647558at2759"/>
<dbReference type="KEGG" id="mpp:MICPUCDRAFT_54834"/>